<evidence type="ECO:0000256" key="2">
    <source>
        <dbReference type="ARBA" id="ARBA00023125"/>
    </source>
</evidence>
<dbReference type="InterPro" id="IPR009057">
    <property type="entry name" value="Homeodomain-like_sf"/>
</dbReference>
<dbReference type="InterPro" id="IPR011051">
    <property type="entry name" value="RmlC_Cupin_sf"/>
</dbReference>
<accession>A0ABV8C3Z5</accession>
<dbReference type="PANTHER" id="PTHR46796">
    <property type="entry name" value="HTH-TYPE TRANSCRIPTIONAL ACTIVATOR RHAS-RELATED"/>
    <property type="match status" value="1"/>
</dbReference>
<organism evidence="5 6">
    <name type="scientific">Lentzea rhizosphaerae</name>
    <dbReference type="NCBI Taxonomy" id="2041025"/>
    <lineage>
        <taxon>Bacteria</taxon>
        <taxon>Bacillati</taxon>
        <taxon>Actinomycetota</taxon>
        <taxon>Actinomycetes</taxon>
        <taxon>Pseudonocardiales</taxon>
        <taxon>Pseudonocardiaceae</taxon>
        <taxon>Lentzea</taxon>
    </lineage>
</organism>
<keyword evidence="2" id="KW-0238">DNA-binding</keyword>
<dbReference type="InterPro" id="IPR050204">
    <property type="entry name" value="AraC_XylS_family_regulators"/>
</dbReference>
<feature type="domain" description="HTH araC/xylS-type" evidence="4">
    <location>
        <begin position="187"/>
        <end position="285"/>
    </location>
</feature>
<dbReference type="PROSITE" id="PS01124">
    <property type="entry name" value="HTH_ARAC_FAMILY_2"/>
    <property type="match status" value="1"/>
</dbReference>
<gene>
    <name evidence="5" type="ORF">ACFOWZ_34835</name>
</gene>
<dbReference type="SMART" id="SM00342">
    <property type="entry name" value="HTH_ARAC"/>
    <property type="match status" value="1"/>
</dbReference>
<dbReference type="Proteomes" id="UP001595690">
    <property type="component" value="Unassembled WGS sequence"/>
</dbReference>
<evidence type="ECO:0000313" key="5">
    <source>
        <dbReference type="EMBL" id="MFC3896682.1"/>
    </source>
</evidence>
<sequence>MNPLEHVLSALSVECAVATPLHAGGRWALHFVGRLNLRVEVVLRGRVHVVVGDESFWAGEGDCYVIAGRRPYRIASDPDTPSVFAAPVYEHPDGTPRELGTIGEGHDTTLLGAGFTAGPEADQVLAVLPPVIHVRGAESGTAQATIELISREIEGGGRMILDRLTQVLLLQVLRDHALSASLHPQLGPALKALHGNVKHPWTVSELASVAAMSRSTFFLRFKEIVGTTPLDYLLRLRMQTASRALRETTDTVATIASNVGYGTESAFSAAFKRFTGRSPGEYRVT</sequence>
<dbReference type="PROSITE" id="PS00041">
    <property type="entry name" value="HTH_ARAC_FAMILY_1"/>
    <property type="match status" value="1"/>
</dbReference>
<dbReference type="SUPFAM" id="SSF51182">
    <property type="entry name" value="RmlC-like cupins"/>
    <property type="match status" value="1"/>
</dbReference>
<dbReference type="Pfam" id="PF12852">
    <property type="entry name" value="Cupin_6"/>
    <property type="match status" value="1"/>
</dbReference>
<dbReference type="PANTHER" id="PTHR46796:SF13">
    <property type="entry name" value="HTH-TYPE TRANSCRIPTIONAL ACTIVATOR RHAS"/>
    <property type="match status" value="1"/>
</dbReference>
<evidence type="ECO:0000256" key="3">
    <source>
        <dbReference type="ARBA" id="ARBA00023163"/>
    </source>
</evidence>
<proteinExistence type="predicted"/>
<dbReference type="PRINTS" id="PR00032">
    <property type="entry name" value="HTHARAC"/>
</dbReference>
<dbReference type="InterPro" id="IPR020449">
    <property type="entry name" value="Tscrpt_reg_AraC-type_HTH"/>
</dbReference>
<dbReference type="SUPFAM" id="SSF46689">
    <property type="entry name" value="Homeodomain-like"/>
    <property type="match status" value="2"/>
</dbReference>
<dbReference type="InterPro" id="IPR032783">
    <property type="entry name" value="AraC_lig"/>
</dbReference>
<name>A0ABV8C3Z5_9PSEU</name>
<dbReference type="RefSeq" id="WP_382378201.1">
    <property type="nucleotide sequence ID" value="NZ_JBHRZI010000030.1"/>
</dbReference>
<protein>
    <submittedName>
        <fullName evidence="5">AraC family transcriptional regulator</fullName>
    </submittedName>
</protein>
<keyword evidence="3" id="KW-0804">Transcription</keyword>
<evidence type="ECO:0000256" key="1">
    <source>
        <dbReference type="ARBA" id="ARBA00023015"/>
    </source>
</evidence>
<keyword evidence="1" id="KW-0805">Transcription regulation</keyword>
<keyword evidence="6" id="KW-1185">Reference proteome</keyword>
<dbReference type="Pfam" id="PF12833">
    <property type="entry name" value="HTH_18"/>
    <property type="match status" value="1"/>
</dbReference>
<dbReference type="EMBL" id="JBHRZI010000030">
    <property type="protein sequence ID" value="MFC3896682.1"/>
    <property type="molecule type" value="Genomic_DNA"/>
</dbReference>
<dbReference type="InterPro" id="IPR018060">
    <property type="entry name" value="HTH_AraC"/>
</dbReference>
<comment type="caution">
    <text evidence="5">The sequence shown here is derived from an EMBL/GenBank/DDBJ whole genome shotgun (WGS) entry which is preliminary data.</text>
</comment>
<dbReference type="Gene3D" id="1.10.10.60">
    <property type="entry name" value="Homeodomain-like"/>
    <property type="match status" value="2"/>
</dbReference>
<evidence type="ECO:0000259" key="4">
    <source>
        <dbReference type="PROSITE" id="PS01124"/>
    </source>
</evidence>
<evidence type="ECO:0000313" key="6">
    <source>
        <dbReference type="Proteomes" id="UP001595690"/>
    </source>
</evidence>
<dbReference type="InterPro" id="IPR018062">
    <property type="entry name" value="HTH_AraC-typ_CS"/>
</dbReference>
<reference evidence="6" key="1">
    <citation type="journal article" date="2019" name="Int. J. Syst. Evol. Microbiol.">
        <title>The Global Catalogue of Microorganisms (GCM) 10K type strain sequencing project: providing services to taxonomists for standard genome sequencing and annotation.</title>
        <authorList>
            <consortium name="The Broad Institute Genomics Platform"/>
            <consortium name="The Broad Institute Genome Sequencing Center for Infectious Disease"/>
            <person name="Wu L."/>
            <person name="Ma J."/>
        </authorList>
    </citation>
    <scope>NUCLEOTIDE SEQUENCE [LARGE SCALE GENOMIC DNA]</scope>
    <source>
        <strain evidence="6">CGMCC 4.7405</strain>
    </source>
</reference>